<dbReference type="PANTHER" id="PTHR11946:SF93">
    <property type="entry name" value="VALINE--TRNA LIGASE, CHLOROPLASTIC_MITOCHONDRIAL 2"/>
    <property type="match status" value="1"/>
</dbReference>
<dbReference type="RefSeq" id="WP_015758768.1">
    <property type="nucleotide sequence ID" value="NC_013216.1"/>
</dbReference>
<dbReference type="InterPro" id="IPR010978">
    <property type="entry name" value="tRNA-bd_arm"/>
</dbReference>
<dbReference type="Gene3D" id="1.10.730.10">
    <property type="entry name" value="Isoleucyl-tRNA Synthetase, Domain 1"/>
    <property type="match status" value="1"/>
</dbReference>
<evidence type="ECO:0000313" key="17">
    <source>
        <dbReference type="Proteomes" id="UP000002217"/>
    </source>
</evidence>
<dbReference type="SUPFAM" id="SSF50677">
    <property type="entry name" value="ValRS/IleRS/LeuRS editing domain"/>
    <property type="match status" value="1"/>
</dbReference>
<keyword evidence="5 12" id="KW-0547">Nucleotide-binding</keyword>
<dbReference type="InterPro" id="IPR013155">
    <property type="entry name" value="M/V/L/I-tRNA-synth_anticd-bd"/>
</dbReference>
<dbReference type="InterPro" id="IPR014729">
    <property type="entry name" value="Rossmann-like_a/b/a_fold"/>
</dbReference>
<dbReference type="EC" id="6.1.1.9" evidence="12"/>
<comment type="catalytic activity">
    <reaction evidence="10 12">
        <text>tRNA(Val) + L-valine + ATP = L-valyl-tRNA(Val) + AMP + diphosphate</text>
        <dbReference type="Rhea" id="RHEA:10704"/>
        <dbReference type="Rhea" id="RHEA-COMP:9672"/>
        <dbReference type="Rhea" id="RHEA-COMP:9708"/>
        <dbReference type="ChEBI" id="CHEBI:30616"/>
        <dbReference type="ChEBI" id="CHEBI:33019"/>
        <dbReference type="ChEBI" id="CHEBI:57762"/>
        <dbReference type="ChEBI" id="CHEBI:78442"/>
        <dbReference type="ChEBI" id="CHEBI:78537"/>
        <dbReference type="ChEBI" id="CHEBI:456215"/>
        <dbReference type="EC" id="6.1.1.9"/>
    </reaction>
</comment>
<feature type="domain" description="Aminoacyl-tRNA synthetase class Ia" evidence="13">
    <location>
        <begin position="18"/>
        <end position="565"/>
    </location>
</feature>
<comment type="similarity">
    <text evidence="11 12">Belongs to the class-I aminoacyl-tRNA synthetase family. ValS type 1 subfamily.</text>
</comment>
<dbReference type="eggNOG" id="COG0525">
    <property type="taxonomic scope" value="Bacteria"/>
</dbReference>
<evidence type="ECO:0000256" key="10">
    <source>
        <dbReference type="ARBA" id="ARBA00047552"/>
    </source>
</evidence>
<keyword evidence="3 12" id="KW-0963">Cytoplasm</keyword>
<evidence type="ECO:0000256" key="9">
    <source>
        <dbReference type="ARBA" id="ARBA00023146"/>
    </source>
</evidence>
<dbReference type="InterPro" id="IPR002300">
    <property type="entry name" value="aa-tRNA-synth_Ia"/>
</dbReference>
<dbReference type="SUPFAM" id="SSF47323">
    <property type="entry name" value="Anticodon-binding domain of a subclass of class I aminoacyl-tRNA synthetases"/>
    <property type="match status" value="1"/>
</dbReference>
<dbReference type="AlphaFoldDB" id="C8W5S8"/>
<dbReference type="SUPFAM" id="SSF52374">
    <property type="entry name" value="Nucleotidylyl transferase"/>
    <property type="match status" value="1"/>
</dbReference>
<evidence type="ECO:0000259" key="15">
    <source>
        <dbReference type="Pfam" id="PF10458"/>
    </source>
</evidence>
<evidence type="ECO:0000256" key="4">
    <source>
        <dbReference type="ARBA" id="ARBA00022598"/>
    </source>
</evidence>
<gene>
    <name evidence="12" type="primary">valS</name>
    <name evidence="16" type="ordered locus">Dtox_3348</name>
</gene>
<dbReference type="Gene3D" id="1.10.287.380">
    <property type="entry name" value="Valyl-tRNA synthetase, C-terminal domain"/>
    <property type="match status" value="1"/>
</dbReference>
<dbReference type="EMBL" id="CP001720">
    <property type="protein sequence ID" value="ACV64078.1"/>
    <property type="molecule type" value="Genomic_DNA"/>
</dbReference>
<dbReference type="FunFam" id="1.10.730.10:FF:000014">
    <property type="entry name" value="Valine--tRNA ligase"/>
    <property type="match status" value="1"/>
</dbReference>
<evidence type="ECO:0000256" key="6">
    <source>
        <dbReference type="ARBA" id="ARBA00022840"/>
    </source>
</evidence>
<keyword evidence="6 12" id="KW-0067">ATP-binding</keyword>
<dbReference type="NCBIfam" id="NF004349">
    <property type="entry name" value="PRK05729.1"/>
    <property type="match status" value="1"/>
</dbReference>
<dbReference type="Pfam" id="PF00133">
    <property type="entry name" value="tRNA-synt_1"/>
    <property type="match status" value="1"/>
</dbReference>
<evidence type="ECO:0000256" key="3">
    <source>
        <dbReference type="ARBA" id="ARBA00022490"/>
    </source>
</evidence>
<feature type="domain" description="Valyl-tRNA synthetase tRNA-binding arm" evidence="15">
    <location>
        <begin position="816"/>
        <end position="881"/>
    </location>
</feature>
<feature type="domain" description="Methionyl/Valyl/Leucyl/Isoleucyl-tRNA synthetase anticodon-binding" evidence="14">
    <location>
        <begin position="609"/>
        <end position="757"/>
    </location>
</feature>
<dbReference type="CDD" id="cd07962">
    <property type="entry name" value="Anticodon_Ia_Val"/>
    <property type="match status" value="1"/>
</dbReference>
<dbReference type="SUPFAM" id="SSF46589">
    <property type="entry name" value="tRNA-binding arm"/>
    <property type="match status" value="1"/>
</dbReference>
<evidence type="ECO:0000256" key="11">
    <source>
        <dbReference type="ARBA" id="ARBA00060830"/>
    </source>
</evidence>
<dbReference type="InterPro" id="IPR002303">
    <property type="entry name" value="Valyl-tRNA_ligase"/>
</dbReference>
<keyword evidence="4 12" id="KW-0436">Ligase</keyword>
<feature type="short sequence motif" description="'KMSKS' region" evidence="12">
    <location>
        <begin position="526"/>
        <end position="530"/>
    </location>
</feature>
<sequence length="881" mass="100917">MNKPDISTVYNPKEVEEKWYQHWEENHFFHTEVDLSAKPFCIVMPPPNVTGQLHGGHALDNTLQDILTRFRRMQGCNTLWLPGTDHAGIATQAKVEEQLAQEGTTKHELGREKFLERVWAWKERYGGRITHQLRRLGASCDWERERFTMDEGCSSAVREVFIRLYEKGLIYRGNYITNWCPKCHTTISDIEVEHLDKPGHLYHLKYPAKDSADYLVVATTRPETMLGDVAVAVHPEDARYKHLVGKTVILPLVGREIPVIADEYVDPAFGTGALKITPAHDPNDFEVAQRHDLPSVQVIDKHGVMNETAGRYRGLDRWECRKKIVKDLDAQGYLIKIDDHDHAVGHCYRCNTVIEPMLSKQWFVRMRPLAEPAIKAAVDGSVKFIPERFTKIYLNWMENIRDWCISRQLWWGHRIPVWYCRACDELVASKTPVTVCPKCGGTQLEQDPDVLDTWFSSALWPFSTLGWPSETAELKHFYPTSVLVTGRDIIFFWVARMIFSGLEFMEEVPFREVFIHGLVLDALGRKMSKSLGNGIDPIDLIESHGADSLRFMLVTGNTPGNDLRFHFERLDGARNFANKLWNASRFSLMNLSDYDPEKPVDSQDYSLADRWMISRYQATVKSVTKNLEAYELGEAARSLYEFIWGEFCDWYLELIKPRVYGKEGEKARHTAQRVLASVLKGTLELLHPFMPFITEEIWQHLPHDGQTVMHAAWPVYKEDLIDPEAEKRMEILMEVTKEIRRIRSEMNVPPSKQAEAILLVEDEEVREILTGGISYIENLARCSSQTVSQLKDDLGQAVHAVTHGVEVYVPLKGLIDIDKEIARLEKELKSVKQDLAKVRGKLNNSGYLAKAPAEVIEKDRGKEAELAAKEKALAERISVLK</sequence>
<dbReference type="InterPro" id="IPR009008">
    <property type="entry name" value="Val/Leu/Ile-tRNA-synth_edit"/>
</dbReference>
<dbReference type="KEGG" id="dae:Dtox_3348"/>
<comment type="subunit">
    <text evidence="2 12">Monomer.</text>
</comment>
<dbReference type="FunFam" id="1.10.287.380:FF:000001">
    <property type="entry name" value="Valine--tRNA ligase"/>
    <property type="match status" value="1"/>
</dbReference>
<comment type="domain">
    <text evidence="12">The C-terminal coiled-coil domain is crucial for aminoacylation activity.</text>
</comment>
<dbReference type="OrthoDB" id="9810365at2"/>
<dbReference type="GO" id="GO:0006438">
    <property type="term" value="P:valyl-tRNA aminoacylation"/>
    <property type="evidence" value="ECO:0007669"/>
    <property type="project" value="UniProtKB-UniRule"/>
</dbReference>
<dbReference type="Gene3D" id="3.40.50.620">
    <property type="entry name" value="HUPs"/>
    <property type="match status" value="2"/>
</dbReference>
<evidence type="ECO:0000256" key="8">
    <source>
        <dbReference type="ARBA" id="ARBA00023054"/>
    </source>
</evidence>
<dbReference type="CDD" id="cd00817">
    <property type="entry name" value="ValRS_core"/>
    <property type="match status" value="1"/>
</dbReference>
<dbReference type="FunFam" id="3.40.50.620:FF:000098">
    <property type="entry name" value="Valine--tRNA ligase"/>
    <property type="match status" value="1"/>
</dbReference>
<evidence type="ECO:0000256" key="12">
    <source>
        <dbReference type="HAMAP-Rule" id="MF_02004"/>
    </source>
</evidence>
<keyword evidence="9 12" id="KW-0030">Aminoacyl-tRNA synthetase</keyword>
<protein>
    <recommendedName>
        <fullName evidence="12">Valine--tRNA ligase</fullName>
        <ecNumber evidence="12">6.1.1.9</ecNumber>
    </recommendedName>
    <alternativeName>
        <fullName evidence="12">Valyl-tRNA synthetase</fullName>
        <shortName evidence="12">ValRS</shortName>
    </alternativeName>
</protein>
<dbReference type="InterPro" id="IPR009080">
    <property type="entry name" value="tRNAsynth_Ia_anticodon-bd"/>
</dbReference>
<dbReference type="InterPro" id="IPR033705">
    <property type="entry name" value="Anticodon_Ia_Val"/>
</dbReference>
<evidence type="ECO:0000256" key="1">
    <source>
        <dbReference type="ARBA" id="ARBA00004496"/>
    </source>
</evidence>
<comment type="function">
    <text evidence="12">Catalyzes the attachment of valine to tRNA(Val). As ValRS can inadvertently accommodate and process structurally similar amino acids such as threonine, to avoid such errors, it has a 'posttransfer' editing activity that hydrolyzes mischarged Thr-tRNA(Val) in a tRNA-dependent manner.</text>
</comment>
<evidence type="ECO:0000256" key="7">
    <source>
        <dbReference type="ARBA" id="ARBA00022917"/>
    </source>
</evidence>
<dbReference type="HAMAP" id="MF_02004">
    <property type="entry name" value="Val_tRNA_synth_type1"/>
    <property type="match status" value="1"/>
</dbReference>
<dbReference type="HOGENOM" id="CLU_001493_0_2_9"/>
<evidence type="ECO:0000313" key="16">
    <source>
        <dbReference type="EMBL" id="ACV64078.1"/>
    </source>
</evidence>
<accession>C8W5S8</accession>
<dbReference type="GO" id="GO:0004832">
    <property type="term" value="F:valine-tRNA ligase activity"/>
    <property type="evidence" value="ECO:0007669"/>
    <property type="project" value="UniProtKB-UniRule"/>
</dbReference>
<feature type="binding site" evidence="12">
    <location>
        <position position="529"/>
    </location>
    <ligand>
        <name>ATP</name>
        <dbReference type="ChEBI" id="CHEBI:30616"/>
    </ligand>
</feature>
<evidence type="ECO:0000256" key="5">
    <source>
        <dbReference type="ARBA" id="ARBA00022741"/>
    </source>
</evidence>
<dbReference type="STRING" id="485916.Dtox_3348"/>
<keyword evidence="8 12" id="KW-0175">Coiled coil</keyword>
<evidence type="ECO:0000256" key="2">
    <source>
        <dbReference type="ARBA" id="ARBA00011245"/>
    </source>
</evidence>
<dbReference type="GO" id="GO:0005829">
    <property type="term" value="C:cytosol"/>
    <property type="evidence" value="ECO:0007669"/>
    <property type="project" value="TreeGrafter"/>
</dbReference>
<dbReference type="NCBIfam" id="TIGR00422">
    <property type="entry name" value="valS"/>
    <property type="match status" value="1"/>
</dbReference>
<feature type="coiled-coil region" evidence="12">
    <location>
        <begin position="814"/>
        <end position="841"/>
    </location>
</feature>
<dbReference type="Pfam" id="PF08264">
    <property type="entry name" value="Anticodon_1"/>
    <property type="match status" value="1"/>
</dbReference>
<organism evidence="16 17">
    <name type="scientific">Desulfofarcimen acetoxidans (strain ATCC 49208 / DSM 771 / KCTC 5769 / VKM B-1644 / 5575)</name>
    <name type="common">Desulfotomaculum acetoxidans</name>
    <dbReference type="NCBI Taxonomy" id="485916"/>
    <lineage>
        <taxon>Bacteria</taxon>
        <taxon>Bacillati</taxon>
        <taxon>Bacillota</taxon>
        <taxon>Clostridia</taxon>
        <taxon>Eubacteriales</taxon>
        <taxon>Peptococcaceae</taxon>
        <taxon>Desulfofarcimen</taxon>
    </lineage>
</organism>
<keyword evidence="7 12" id="KW-0648">Protein biosynthesis</keyword>
<dbReference type="PANTHER" id="PTHR11946">
    <property type="entry name" value="VALYL-TRNA SYNTHETASES"/>
    <property type="match status" value="1"/>
</dbReference>
<dbReference type="InterPro" id="IPR019499">
    <property type="entry name" value="Val-tRNA_synth_tRNA-bd"/>
</dbReference>
<dbReference type="PRINTS" id="PR00986">
    <property type="entry name" value="TRNASYNTHVAL"/>
</dbReference>
<comment type="subcellular location">
    <subcellularLocation>
        <location evidence="1 12">Cytoplasm</location>
    </subcellularLocation>
</comment>
<keyword evidence="17" id="KW-1185">Reference proteome</keyword>
<dbReference type="InterPro" id="IPR037118">
    <property type="entry name" value="Val-tRNA_synth_C_sf"/>
</dbReference>
<comment type="domain">
    <text evidence="12">ValRS has two distinct active sites: one for aminoacylation and one for editing. The misactivated threonine is translocated from the active site to the editing site.</text>
</comment>
<dbReference type="GO" id="GO:0005524">
    <property type="term" value="F:ATP binding"/>
    <property type="evidence" value="ECO:0007669"/>
    <property type="project" value="UniProtKB-UniRule"/>
</dbReference>
<dbReference type="Pfam" id="PF10458">
    <property type="entry name" value="Val_tRNA-synt_C"/>
    <property type="match status" value="1"/>
</dbReference>
<evidence type="ECO:0000259" key="13">
    <source>
        <dbReference type="Pfam" id="PF00133"/>
    </source>
</evidence>
<dbReference type="GO" id="GO:0002161">
    <property type="term" value="F:aminoacyl-tRNA deacylase activity"/>
    <property type="evidence" value="ECO:0007669"/>
    <property type="project" value="InterPro"/>
</dbReference>
<dbReference type="FunFam" id="3.90.740.10:FF:000005">
    <property type="entry name" value="Valine--tRNA ligase, mitochondrial"/>
    <property type="match status" value="1"/>
</dbReference>
<dbReference type="Proteomes" id="UP000002217">
    <property type="component" value="Chromosome"/>
</dbReference>
<comment type="caution">
    <text evidence="12">Lacks conserved residue(s) required for the propagation of feature annotation.</text>
</comment>
<proteinExistence type="inferred from homology"/>
<name>C8W5S8_DESAS</name>
<evidence type="ECO:0000259" key="14">
    <source>
        <dbReference type="Pfam" id="PF08264"/>
    </source>
</evidence>
<dbReference type="FunFam" id="3.40.50.620:FF:000032">
    <property type="entry name" value="Valine--tRNA ligase"/>
    <property type="match status" value="1"/>
</dbReference>
<reference evidence="16 17" key="1">
    <citation type="journal article" date="2009" name="Stand. Genomic Sci.">
        <title>Complete genome sequence of Desulfotomaculum acetoxidans type strain (5575).</title>
        <authorList>
            <person name="Spring S."/>
            <person name="Lapidus A."/>
            <person name="Schroder M."/>
            <person name="Gleim D."/>
            <person name="Sims D."/>
            <person name="Meincke L."/>
            <person name="Glavina Del Rio T."/>
            <person name="Tice H."/>
            <person name="Copeland A."/>
            <person name="Cheng J.F."/>
            <person name="Lucas S."/>
            <person name="Chen F."/>
            <person name="Nolan M."/>
            <person name="Bruce D."/>
            <person name="Goodwin L."/>
            <person name="Pitluck S."/>
            <person name="Ivanova N."/>
            <person name="Mavromatis K."/>
            <person name="Mikhailova N."/>
            <person name="Pati A."/>
            <person name="Chen A."/>
            <person name="Palaniappan K."/>
            <person name="Land M."/>
            <person name="Hauser L."/>
            <person name="Chang Y.J."/>
            <person name="Jeffries C.D."/>
            <person name="Chain P."/>
            <person name="Saunders E."/>
            <person name="Brettin T."/>
            <person name="Detter J.C."/>
            <person name="Goker M."/>
            <person name="Bristow J."/>
            <person name="Eisen J.A."/>
            <person name="Markowitz V."/>
            <person name="Hugenholtz P."/>
            <person name="Kyrpides N.C."/>
            <person name="Klenk H.P."/>
            <person name="Han C."/>
        </authorList>
    </citation>
    <scope>NUCLEOTIDE SEQUENCE [LARGE SCALE GENOMIC DNA]</scope>
    <source>
        <strain evidence="17">ATCC 49208 / DSM 771 / VKM B-1644</strain>
    </source>
</reference>